<keyword evidence="2" id="KW-1185">Reference proteome</keyword>
<name>A0A443HN93_BYSSP</name>
<evidence type="ECO:0000313" key="1">
    <source>
        <dbReference type="EMBL" id="RWQ93292.1"/>
    </source>
</evidence>
<dbReference type="GO" id="GO:0005739">
    <property type="term" value="C:mitochondrion"/>
    <property type="evidence" value="ECO:0007669"/>
    <property type="project" value="TreeGrafter"/>
</dbReference>
<evidence type="ECO:0008006" key="3">
    <source>
        <dbReference type="Google" id="ProtNLM"/>
    </source>
</evidence>
<sequence>MSSEIREARNGYNYRFLGELGSDVTSALVSATLVAPAVTIIDRAIVEQASSKNNLIDILKRHTSYCLRQPRRFFISKPFFIVSSLYGVTYSAANLSETIIKDAFQVTDTATVQSTIFISTFLVNVPLGLWKDVRFAQFYRTASDCPIEPIPATQSGTAIPSPRLSTPSAVTAKVASRVPMSVWATFLLRDALTISGSFTLADMLSGYIPTSLAANSHTKSILSQLVVPALTQLVAAPVHLFGLDLHNRPHAIHFSDRLVRIRQGMLSTVAARCFRLIPAFGIGCIVNRELRLTGHAALQDETINI</sequence>
<comment type="caution">
    <text evidence="1">The sequence shown here is derived from an EMBL/GenBank/DDBJ whole genome shotgun (WGS) entry which is preliminary data.</text>
</comment>
<evidence type="ECO:0000313" key="2">
    <source>
        <dbReference type="Proteomes" id="UP000283841"/>
    </source>
</evidence>
<dbReference type="PANTHER" id="PTHR37845">
    <property type="entry name" value="SEQUENCE ORPHAN"/>
    <property type="match status" value="1"/>
</dbReference>
<dbReference type="GeneID" id="39603173"/>
<dbReference type="AlphaFoldDB" id="A0A443HN93"/>
<organism evidence="1 2">
    <name type="scientific">Byssochlamys spectabilis</name>
    <name type="common">Paecilomyces variotii</name>
    <dbReference type="NCBI Taxonomy" id="264951"/>
    <lineage>
        <taxon>Eukaryota</taxon>
        <taxon>Fungi</taxon>
        <taxon>Dikarya</taxon>
        <taxon>Ascomycota</taxon>
        <taxon>Pezizomycotina</taxon>
        <taxon>Eurotiomycetes</taxon>
        <taxon>Eurotiomycetidae</taxon>
        <taxon>Eurotiales</taxon>
        <taxon>Thermoascaceae</taxon>
        <taxon>Paecilomyces</taxon>
    </lineage>
</organism>
<accession>A0A443HN93</accession>
<dbReference type="EMBL" id="RCNU01000010">
    <property type="protein sequence ID" value="RWQ93292.1"/>
    <property type="molecule type" value="Genomic_DNA"/>
</dbReference>
<dbReference type="VEuPathDB" id="FungiDB:C8Q69DRAFT_66127"/>
<dbReference type="InterPro" id="IPR038781">
    <property type="entry name" value="C365.16-ike"/>
</dbReference>
<proteinExistence type="predicted"/>
<reference evidence="1 2" key="1">
    <citation type="journal article" date="2018" name="Front. Microbiol.">
        <title>Genomic and genetic insights into a cosmopolitan fungus, Paecilomyces variotii (Eurotiales).</title>
        <authorList>
            <person name="Urquhart A.S."/>
            <person name="Mondo S.J."/>
            <person name="Makela M.R."/>
            <person name="Hane J.K."/>
            <person name="Wiebenga A."/>
            <person name="He G."/>
            <person name="Mihaltcheva S."/>
            <person name="Pangilinan J."/>
            <person name="Lipzen A."/>
            <person name="Barry K."/>
            <person name="de Vries R.P."/>
            <person name="Grigoriev I.V."/>
            <person name="Idnurm A."/>
        </authorList>
    </citation>
    <scope>NUCLEOTIDE SEQUENCE [LARGE SCALE GENOMIC DNA]</scope>
    <source>
        <strain evidence="1 2">CBS 101075</strain>
    </source>
</reference>
<dbReference type="PANTHER" id="PTHR37845:SF1">
    <property type="entry name" value="SEQUENCE ORPHAN"/>
    <property type="match status" value="1"/>
</dbReference>
<dbReference type="Proteomes" id="UP000283841">
    <property type="component" value="Unassembled WGS sequence"/>
</dbReference>
<protein>
    <recommendedName>
        <fullName evidence="3">Sequence orphan</fullName>
    </recommendedName>
</protein>
<gene>
    <name evidence="1" type="ORF">C8Q69DRAFT_66127</name>
</gene>
<dbReference type="RefSeq" id="XP_028482937.1">
    <property type="nucleotide sequence ID" value="XM_028633896.1"/>
</dbReference>